<dbReference type="GO" id="GO:0006272">
    <property type="term" value="P:leading strand elongation"/>
    <property type="evidence" value="ECO:0007669"/>
    <property type="project" value="TreeGrafter"/>
</dbReference>
<dbReference type="InterPro" id="IPR009072">
    <property type="entry name" value="Histone-fold"/>
</dbReference>
<evidence type="ECO:0000259" key="6">
    <source>
        <dbReference type="Pfam" id="PF00808"/>
    </source>
</evidence>
<feature type="domain" description="Transcription factor CBF/NF-Y/archaeal histone" evidence="6">
    <location>
        <begin position="31"/>
        <end position="96"/>
    </location>
</feature>
<evidence type="ECO:0000313" key="8">
    <source>
        <dbReference type="Proteomes" id="UP000886523"/>
    </source>
</evidence>
<keyword evidence="8" id="KW-1185">Reference proteome</keyword>
<sequence>MPRANQAAVAASSAQAQQDAMVEAEGIDHYELPKALVTRIAKSAVITSPRKIQQGYDNRAHSGATVFINYLSATAQDVAHSKSHKTIAASDVLKALELVDIPDMVELLQQELDVYRHEQKNGNKGKGKPAPGQLPSSTGSANGVAIPNGQTRPAYYDIPPSTPQETGTPYSVYGQPSPSSGSIDPQYLKNTQVGGPHATGSVSVAGVVEEEEPYEAEEDDDTQLFDAPLGEDGDYDIDTQDYSHPHPEEQLY</sequence>
<dbReference type="PANTHER" id="PTHR46172:SF1">
    <property type="entry name" value="DNA POLYMERASE EPSILON SUBUNIT 3"/>
    <property type="match status" value="1"/>
</dbReference>
<evidence type="ECO:0000313" key="7">
    <source>
        <dbReference type="EMBL" id="KAF9518335.1"/>
    </source>
</evidence>
<comment type="subcellular location">
    <subcellularLocation>
        <location evidence="1">Nucleus</location>
    </subcellularLocation>
</comment>
<dbReference type="GO" id="GO:0006974">
    <property type="term" value="P:DNA damage response"/>
    <property type="evidence" value="ECO:0007669"/>
    <property type="project" value="TreeGrafter"/>
</dbReference>
<dbReference type="GO" id="GO:0031507">
    <property type="term" value="P:heterochromatin formation"/>
    <property type="evidence" value="ECO:0007669"/>
    <property type="project" value="TreeGrafter"/>
</dbReference>
<organism evidence="7 8">
    <name type="scientific">Hydnum rufescens UP504</name>
    <dbReference type="NCBI Taxonomy" id="1448309"/>
    <lineage>
        <taxon>Eukaryota</taxon>
        <taxon>Fungi</taxon>
        <taxon>Dikarya</taxon>
        <taxon>Basidiomycota</taxon>
        <taxon>Agaricomycotina</taxon>
        <taxon>Agaricomycetes</taxon>
        <taxon>Cantharellales</taxon>
        <taxon>Hydnaceae</taxon>
        <taxon>Hydnum</taxon>
    </lineage>
</organism>
<dbReference type="SUPFAM" id="SSF47113">
    <property type="entry name" value="Histone-fold"/>
    <property type="match status" value="1"/>
</dbReference>
<accession>A0A9P6E1D6</accession>
<dbReference type="InterPro" id="IPR003958">
    <property type="entry name" value="CBFA_NFYB_domain"/>
</dbReference>
<dbReference type="GO" id="GO:0046982">
    <property type="term" value="F:protein heterodimerization activity"/>
    <property type="evidence" value="ECO:0007669"/>
    <property type="project" value="InterPro"/>
</dbReference>
<feature type="region of interest" description="Disordered" evidence="5">
    <location>
        <begin position="118"/>
        <end position="252"/>
    </location>
</feature>
<gene>
    <name evidence="7" type="ORF">BS47DRAFT_1482804</name>
</gene>
<feature type="compositionally biased region" description="Acidic residues" evidence="5">
    <location>
        <begin position="208"/>
        <end position="239"/>
    </location>
</feature>
<dbReference type="AlphaFoldDB" id="A0A9P6E1D6"/>
<dbReference type="Gene3D" id="1.10.20.10">
    <property type="entry name" value="Histone, subunit A"/>
    <property type="match status" value="1"/>
</dbReference>
<reference evidence="7" key="1">
    <citation type="journal article" date="2020" name="Nat. Commun.">
        <title>Large-scale genome sequencing of mycorrhizal fungi provides insights into the early evolution of symbiotic traits.</title>
        <authorList>
            <person name="Miyauchi S."/>
            <person name="Kiss E."/>
            <person name="Kuo A."/>
            <person name="Drula E."/>
            <person name="Kohler A."/>
            <person name="Sanchez-Garcia M."/>
            <person name="Morin E."/>
            <person name="Andreopoulos B."/>
            <person name="Barry K.W."/>
            <person name="Bonito G."/>
            <person name="Buee M."/>
            <person name="Carver A."/>
            <person name="Chen C."/>
            <person name="Cichocki N."/>
            <person name="Clum A."/>
            <person name="Culley D."/>
            <person name="Crous P.W."/>
            <person name="Fauchery L."/>
            <person name="Girlanda M."/>
            <person name="Hayes R.D."/>
            <person name="Keri Z."/>
            <person name="LaButti K."/>
            <person name="Lipzen A."/>
            <person name="Lombard V."/>
            <person name="Magnuson J."/>
            <person name="Maillard F."/>
            <person name="Murat C."/>
            <person name="Nolan M."/>
            <person name="Ohm R.A."/>
            <person name="Pangilinan J."/>
            <person name="Pereira M.F."/>
            <person name="Perotto S."/>
            <person name="Peter M."/>
            <person name="Pfister S."/>
            <person name="Riley R."/>
            <person name="Sitrit Y."/>
            <person name="Stielow J.B."/>
            <person name="Szollosi G."/>
            <person name="Zifcakova L."/>
            <person name="Stursova M."/>
            <person name="Spatafora J.W."/>
            <person name="Tedersoo L."/>
            <person name="Vaario L.M."/>
            <person name="Yamada A."/>
            <person name="Yan M."/>
            <person name="Wang P."/>
            <person name="Xu J."/>
            <person name="Bruns T."/>
            <person name="Baldrian P."/>
            <person name="Vilgalys R."/>
            <person name="Dunand C."/>
            <person name="Henrissat B."/>
            <person name="Grigoriev I.V."/>
            <person name="Hibbett D."/>
            <person name="Nagy L.G."/>
            <person name="Martin F.M."/>
        </authorList>
    </citation>
    <scope>NUCLEOTIDE SEQUENCE</scope>
    <source>
        <strain evidence="7">UP504</strain>
    </source>
</reference>
<evidence type="ECO:0000256" key="2">
    <source>
        <dbReference type="ARBA" id="ARBA00023242"/>
    </source>
</evidence>
<dbReference type="PANTHER" id="PTHR46172">
    <property type="entry name" value="DNA POLYMERASE EPSILON SUBUNIT 3"/>
    <property type="match status" value="1"/>
</dbReference>
<proteinExistence type="predicted"/>
<dbReference type="CDD" id="cd22928">
    <property type="entry name" value="HFD_POLE3_DPB4"/>
    <property type="match status" value="1"/>
</dbReference>
<feature type="compositionally biased region" description="Polar residues" evidence="5">
    <location>
        <begin position="163"/>
        <end position="193"/>
    </location>
</feature>
<dbReference type="EMBL" id="MU128926">
    <property type="protein sequence ID" value="KAF9518335.1"/>
    <property type="molecule type" value="Genomic_DNA"/>
</dbReference>
<name>A0A9P6E1D6_9AGAM</name>
<comment type="caution">
    <text evidence="7">The sequence shown here is derived from an EMBL/GenBank/DDBJ whole genome shotgun (WGS) entry which is preliminary data.</text>
</comment>
<dbReference type="Proteomes" id="UP000886523">
    <property type="component" value="Unassembled WGS sequence"/>
</dbReference>
<dbReference type="OrthoDB" id="1707486at2759"/>
<keyword evidence="2" id="KW-0539">Nucleus</keyword>
<dbReference type="GO" id="GO:0031490">
    <property type="term" value="F:chromatin DNA binding"/>
    <property type="evidence" value="ECO:0007669"/>
    <property type="project" value="TreeGrafter"/>
</dbReference>
<evidence type="ECO:0000256" key="5">
    <source>
        <dbReference type="SAM" id="MobiDB-lite"/>
    </source>
</evidence>
<feature type="compositionally biased region" description="Basic and acidic residues" evidence="5">
    <location>
        <begin position="241"/>
        <end position="252"/>
    </location>
</feature>
<evidence type="ECO:0000256" key="3">
    <source>
        <dbReference type="ARBA" id="ARBA00039775"/>
    </source>
</evidence>
<protein>
    <recommendedName>
        <fullName evidence="3">DNA polymerase epsilon subunit D</fullName>
    </recommendedName>
    <alternativeName>
        <fullName evidence="4">DNA polymerase II subunit D</fullName>
    </alternativeName>
</protein>
<evidence type="ECO:0000256" key="1">
    <source>
        <dbReference type="ARBA" id="ARBA00004123"/>
    </source>
</evidence>
<dbReference type="Pfam" id="PF00808">
    <property type="entry name" value="CBFD_NFYB_HMF"/>
    <property type="match status" value="1"/>
</dbReference>
<evidence type="ECO:0000256" key="4">
    <source>
        <dbReference type="ARBA" id="ARBA00042096"/>
    </source>
</evidence>
<dbReference type="GO" id="GO:0008622">
    <property type="term" value="C:epsilon DNA polymerase complex"/>
    <property type="evidence" value="ECO:0007669"/>
    <property type="project" value="TreeGrafter"/>
</dbReference>
<dbReference type="GO" id="GO:0008623">
    <property type="term" value="C:CHRAC"/>
    <property type="evidence" value="ECO:0007669"/>
    <property type="project" value="TreeGrafter"/>
</dbReference>
<dbReference type="InterPro" id="IPR051377">
    <property type="entry name" value="DNA_Pol-Epsilon_Subunit"/>
</dbReference>